<organism evidence="2 3">
    <name type="scientific">Tilletia indica</name>
    <dbReference type="NCBI Taxonomy" id="43049"/>
    <lineage>
        <taxon>Eukaryota</taxon>
        <taxon>Fungi</taxon>
        <taxon>Dikarya</taxon>
        <taxon>Basidiomycota</taxon>
        <taxon>Ustilaginomycotina</taxon>
        <taxon>Exobasidiomycetes</taxon>
        <taxon>Tilletiales</taxon>
        <taxon>Tilletiaceae</taxon>
        <taxon>Tilletia</taxon>
    </lineage>
</organism>
<evidence type="ECO:0000313" key="3">
    <source>
        <dbReference type="Proteomes" id="UP000077521"/>
    </source>
</evidence>
<gene>
    <name evidence="2" type="ORF">A4X13_0g9049</name>
</gene>
<feature type="compositionally biased region" description="Polar residues" evidence="1">
    <location>
        <begin position="236"/>
        <end position="254"/>
    </location>
</feature>
<reference evidence="2" key="2">
    <citation type="journal article" date="2019" name="IMA Fungus">
        <title>Genome sequencing and comparison of five Tilletia species to identify candidate genes for the detection of regulated species infecting wheat.</title>
        <authorList>
            <person name="Nguyen H.D.T."/>
            <person name="Sultana T."/>
            <person name="Kesanakurti P."/>
            <person name="Hambleton S."/>
        </authorList>
    </citation>
    <scope>NUCLEOTIDE SEQUENCE</scope>
    <source>
        <strain evidence="2">DAOMC 236416</strain>
    </source>
</reference>
<protein>
    <submittedName>
        <fullName evidence="2">Uncharacterized protein</fullName>
    </submittedName>
</protein>
<feature type="compositionally biased region" description="Polar residues" evidence="1">
    <location>
        <begin position="151"/>
        <end position="165"/>
    </location>
</feature>
<feature type="region of interest" description="Disordered" evidence="1">
    <location>
        <begin position="455"/>
        <end position="531"/>
    </location>
</feature>
<comment type="caution">
    <text evidence="2">The sequence shown here is derived from an EMBL/GenBank/DDBJ whole genome shotgun (WGS) entry which is preliminary data.</text>
</comment>
<feature type="compositionally biased region" description="Basic residues" evidence="1">
    <location>
        <begin position="521"/>
        <end position="531"/>
    </location>
</feature>
<proteinExistence type="predicted"/>
<evidence type="ECO:0000313" key="2">
    <source>
        <dbReference type="EMBL" id="KAE8236725.1"/>
    </source>
</evidence>
<evidence type="ECO:0000256" key="1">
    <source>
        <dbReference type="SAM" id="MobiDB-lite"/>
    </source>
</evidence>
<feature type="compositionally biased region" description="Polar residues" evidence="1">
    <location>
        <begin position="102"/>
        <end position="132"/>
    </location>
</feature>
<feature type="compositionally biased region" description="Low complexity" evidence="1">
    <location>
        <begin position="17"/>
        <end position="34"/>
    </location>
</feature>
<sequence length="531" mass="58764">MSGSEHHFSPLNTPSYQPLNTQPPLTTQPVTTPSTQFNQTLLDSVNALHDILGDLVHRVGVVERTLQQPPPSTAPETAPPAQTQQATVVTQPSTQATVVAQPSITTRDPLPSTTSQHQLPATTTRDQHSTPAAVTRRRHRPEVRLPHLRDQQAQSAPVTPHQTSPPIVLNFRSIPREDKIVFRRVLDTLGTTTRNFFDEVGLGDEQLLSASSIADDEQQQGERRSIFSSPDEIQDQAATTRQVPTGSTLPSGLQPSDALTWRRPLECKKDNLGEFWGRPDELEDFLLQVRDVLRSDDTNPAWEPAVVRALTLAMKGDAAVWHRGLSDAEAARMDTIAGWMEAMREHFPVNMAQLRRNARARRWKASQETSTAYYFHKLQLLRQAFGFDQPEPNLVTDIKEDLPATFRAMLRLPREGPTLKNLRQELAEWEHTWRELHNTPLLSISAAARTSSVGTTIQQNIQPTPASASRSSMVRSAPAPVRPAPGATSTPAPSSTAPVLVGLAATYDPSRVTPAANGRPRTYKRRTQTRS</sequence>
<feature type="region of interest" description="Disordered" evidence="1">
    <location>
        <begin position="67"/>
        <end position="167"/>
    </location>
</feature>
<keyword evidence="3" id="KW-1185">Reference proteome</keyword>
<feature type="compositionally biased region" description="Low complexity" evidence="1">
    <location>
        <begin position="74"/>
        <end position="101"/>
    </location>
</feature>
<feature type="region of interest" description="Disordered" evidence="1">
    <location>
        <begin position="1"/>
        <end position="34"/>
    </location>
</feature>
<dbReference type="Proteomes" id="UP000077521">
    <property type="component" value="Unassembled WGS sequence"/>
</dbReference>
<feature type="compositionally biased region" description="Polar residues" evidence="1">
    <location>
        <begin position="455"/>
        <end position="464"/>
    </location>
</feature>
<reference evidence="2" key="1">
    <citation type="submission" date="2016-04" db="EMBL/GenBank/DDBJ databases">
        <authorList>
            <person name="Nguyen H.D."/>
            <person name="Samba Siva P."/>
            <person name="Cullis J."/>
            <person name="Levesque C.A."/>
            <person name="Hambleton S."/>
        </authorList>
    </citation>
    <scope>NUCLEOTIDE SEQUENCE</scope>
    <source>
        <strain evidence="2">DAOMC 236416</strain>
    </source>
</reference>
<dbReference type="EMBL" id="LWDF02002086">
    <property type="protein sequence ID" value="KAE8236725.1"/>
    <property type="molecule type" value="Genomic_DNA"/>
</dbReference>
<dbReference type="AlphaFoldDB" id="A0A8T8SBQ6"/>
<name>A0A8T8SBQ6_9BASI</name>
<feature type="region of interest" description="Disordered" evidence="1">
    <location>
        <begin position="211"/>
        <end position="257"/>
    </location>
</feature>
<feature type="compositionally biased region" description="Low complexity" evidence="1">
    <location>
        <begin position="465"/>
        <end position="498"/>
    </location>
</feature>
<accession>A0A8T8SBQ6</accession>